<reference evidence="2" key="1">
    <citation type="submission" date="2022-11" db="UniProtKB">
        <authorList>
            <consortium name="WormBaseParasite"/>
        </authorList>
    </citation>
    <scope>IDENTIFICATION</scope>
</reference>
<sequence length="521" mass="59587">MKAEIGLKIRESYALDIDRLSMFQESMGLLDVEIGVPPRYGVRPDGDNTRDQDIRQRYNLPRVAGLIRPFPDQSTGALYEGLTLNDVNSEAFRQQIIQNYLQQNPNIALQPLQSQLTLQIGRELCPDNPAQIIAECGDSVPCMYDYTLFNSETLGLEIQNLWNQYNLDRTQVMRQYNSCGAINVEYPEFLTKTPAFASGYLQGDVVRFGCFQTHWIHGDYEYKCNIVVDYNDPTRYRFEWNKGNQPWCRAREIENFLKWLTAIASTIGIILVIVLIFLSCWCIKQRRRQNRGDLKPIRHGSVSPAYGRRNDAYEPEKGDAFSPSSRASSPVNDLRAHNSCGAINVEYPEFLTKTPAFASGYLQGDVVRFGCFQTHWIHGDYEYKCNIVVDYNDPTRYRFEWNKGNQPWCRAREIENFLKWLTAIASTIGIILVIVLIFLSCWCIKQRRRQNRGDLKPIRPGSVSPAYGRRNDAYEPEKGDAFSPSSRASSPMNDLRARGPPQQQPIAATQNSSFMGLNTSV</sequence>
<dbReference type="WBParaSite" id="PS1159_v2.g20634.t1">
    <property type="protein sequence ID" value="PS1159_v2.g20634.t1"/>
    <property type="gene ID" value="PS1159_v2.g20634"/>
</dbReference>
<organism evidence="1 2">
    <name type="scientific">Panagrolaimus sp. PS1159</name>
    <dbReference type="NCBI Taxonomy" id="55785"/>
    <lineage>
        <taxon>Eukaryota</taxon>
        <taxon>Metazoa</taxon>
        <taxon>Ecdysozoa</taxon>
        <taxon>Nematoda</taxon>
        <taxon>Chromadorea</taxon>
        <taxon>Rhabditida</taxon>
        <taxon>Tylenchina</taxon>
        <taxon>Panagrolaimomorpha</taxon>
        <taxon>Panagrolaimoidea</taxon>
        <taxon>Panagrolaimidae</taxon>
        <taxon>Panagrolaimus</taxon>
    </lineage>
</organism>
<name>A0AC35FTH8_9BILA</name>
<evidence type="ECO:0000313" key="2">
    <source>
        <dbReference type="WBParaSite" id="PS1159_v2.g20634.t1"/>
    </source>
</evidence>
<dbReference type="Proteomes" id="UP000887580">
    <property type="component" value="Unplaced"/>
</dbReference>
<proteinExistence type="predicted"/>
<evidence type="ECO:0000313" key="1">
    <source>
        <dbReference type="Proteomes" id="UP000887580"/>
    </source>
</evidence>
<accession>A0AC35FTH8</accession>
<protein>
    <submittedName>
        <fullName evidence="2">Sushi domain-containing protein</fullName>
    </submittedName>
</protein>